<evidence type="ECO:0000313" key="4">
    <source>
        <dbReference type="EMBL" id="KAH6590601.1"/>
    </source>
</evidence>
<proteinExistence type="predicted"/>
<feature type="coiled-coil region" evidence="1">
    <location>
        <begin position="35"/>
        <end position="82"/>
    </location>
</feature>
<evidence type="ECO:0000256" key="1">
    <source>
        <dbReference type="SAM" id="Coils"/>
    </source>
</evidence>
<gene>
    <name evidence="4" type="ORF">BASA50_009250</name>
</gene>
<feature type="chain" id="PRO_5045789892" evidence="3">
    <location>
        <begin position="19"/>
        <end position="190"/>
    </location>
</feature>
<reference evidence="4 5" key="1">
    <citation type="submission" date="2021-02" db="EMBL/GenBank/DDBJ databases">
        <title>Variation within the Batrachochytrium salamandrivorans European outbreak.</title>
        <authorList>
            <person name="Kelly M."/>
            <person name="Pasmans F."/>
            <person name="Shea T.P."/>
            <person name="Munoz J.F."/>
            <person name="Carranza S."/>
            <person name="Cuomo C.A."/>
            <person name="Martel A."/>
        </authorList>
    </citation>
    <scope>NUCLEOTIDE SEQUENCE [LARGE SCALE GENOMIC DNA]</scope>
    <source>
        <strain evidence="4 5">AMFP18/2</strain>
    </source>
</reference>
<accession>A0ABQ8F1T6</accession>
<organism evidence="4 5">
    <name type="scientific">Batrachochytrium salamandrivorans</name>
    <dbReference type="NCBI Taxonomy" id="1357716"/>
    <lineage>
        <taxon>Eukaryota</taxon>
        <taxon>Fungi</taxon>
        <taxon>Fungi incertae sedis</taxon>
        <taxon>Chytridiomycota</taxon>
        <taxon>Chytridiomycota incertae sedis</taxon>
        <taxon>Chytridiomycetes</taxon>
        <taxon>Rhizophydiales</taxon>
        <taxon>Rhizophydiales incertae sedis</taxon>
        <taxon>Batrachochytrium</taxon>
    </lineage>
</organism>
<comment type="caution">
    <text evidence="4">The sequence shown here is derived from an EMBL/GenBank/DDBJ whole genome shotgun (WGS) entry which is preliminary data.</text>
</comment>
<evidence type="ECO:0000256" key="3">
    <source>
        <dbReference type="SAM" id="SignalP"/>
    </source>
</evidence>
<keyword evidence="5" id="KW-1185">Reference proteome</keyword>
<sequence length="190" mass="21955">MKLISFAVVSLLAITVSAHKPKRPFSFKYARQHNQDVVEVKIEKLEEDYRAKQEAILKLEGLKDAEYKERTTKSIMEKLEKELKNDSLSEDKKSYLMRQSNFAFENWKCARDSLVVKQGNLIKAMEERNYVEMGLSILKENIERQPDPDPNDESQDLMGASYDSNLPREILAEQIGEFFQDSADLSAIDE</sequence>
<dbReference type="EMBL" id="JAFCIX010000431">
    <property type="protein sequence ID" value="KAH6590601.1"/>
    <property type="molecule type" value="Genomic_DNA"/>
</dbReference>
<name>A0ABQ8F1T6_9FUNG</name>
<evidence type="ECO:0000256" key="2">
    <source>
        <dbReference type="SAM" id="MobiDB-lite"/>
    </source>
</evidence>
<keyword evidence="1" id="KW-0175">Coiled coil</keyword>
<protein>
    <submittedName>
        <fullName evidence="4">Uncharacterized protein</fullName>
    </submittedName>
</protein>
<feature type="signal peptide" evidence="3">
    <location>
        <begin position="1"/>
        <end position="18"/>
    </location>
</feature>
<dbReference type="Proteomes" id="UP001648503">
    <property type="component" value="Unassembled WGS sequence"/>
</dbReference>
<evidence type="ECO:0000313" key="5">
    <source>
        <dbReference type="Proteomes" id="UP001648503"/>
    </source>
</evidence>
<keyword evidence="3" id="KW-0732">Signal</keyword>
<feature type="region of interest" description="Disordered" evidence="2">
    <location>
        <begin position="142"/>
        <end position="161"/>
    </location>
</feature>